<accession>X0UUK7</accession>
<dbReference type="SUPFAM" id="SSF55347">
    <property type="entry name" value="Glyceraldehyde-3-phosphate dehydrogenase-like, C-terminal domain"/>
    <property type="match status" value="1"/>
</dbReference>
<evidence type="ECO:0000313" key="1">
    <source>
        <dbReference type="EMBL" id="GAG03958.1"/>
    </source>
</evidence>
<sequence>MSRRHFLATTAAAAAAFTIVPRHMLGRRGYTPPSENINLAIIGVGCQGTHDMQQLMTREGTRVVAVADPVRRADYSKFYFRGFWDFGTGVMGDMGCHLLDTPMWVLDLGYPILV</sequence>
<comment type="caution">
    <text evidence="1">The sequence shown here is derived from an EMBL/GenBank/DDBJ whole genome shotgun (WGS) entry which is preliminary data.</text>
</comment>
<dbReference type="EMBL" id="BARS01022782">
    <property type="protein sequence ID" value="GAG03958.1"/>
    <property type="molecule type" value="Genomic_DNA"/>
</dbReference>
<dbReference type="NCBIfam" id="TIGR01409">
    <property type="entry name" value="TAT_signal_seq"/>
    <property type="match status" value="1"/>
</dbReference>
<proteinExistence type="predicted"/>
<organism evidence="1">
    <name type="scientific">marine sediment metagenome</name>
    <dbReference type="NCBI Taxonomy" id="412755"/>
    <lineage>
        <taxon>unclassified sequences</taxon>
        <taxon>metagenomes</taxon>
        <taxon>ecological metagenomes</taxon>
    </lineage>
</organism>
<dbReference type="PANTHER" id="PTHR43818:SF10">
    <property type="entry name" value="NADH-DEPENDENT DEHYDROGENASE-RELATED"/>
    <property type="match status" value="1"/>
</dbReference>
<evidence type="ECO:0008006" key="2">
    <source>
        <dbReference type="Google" id="ProtNLM"/>
    </source>
</evidence>
<protein>
    <recommendedName>
        <fullName evidence="2">Gfo/Idh/MocA-like oxidoreductase N-terminal domain-containing protein</fullName>
    </recommendedName>
</protein>
<dbReference type="InterPro" id="IPR050463">
    <property type="entry name" value="Gfo/Idh/MocA_oxidrdct_glycsds"/>
</dbReference>
<gene>
    <name evidence="1" type="ORF">S01H1_36373</name>
</gene>
<dbReference type="InterPro" id="IPR019546">
    <property type="entry name" value="TAT_signal_bac_arc"/>
</dbReference>
<name>X0UUK7_9ZZZZ</name>
<reference evidence="1" key="1">
    <citation type="journal article" date="2014" name="Front. Microbiol.">
        <title>High frequency of phylogenetically diverse reductive dehalogenase-homologous genes in deep subseafloor sedimentary metagenomes.</title>
        <authorList>
            <person name="Kawai M."/>
            <person name="Futagami T."/>
            <person name="Toyoda A."/>
            <person name="Takaki Y."/>
            <person name="Nishi S."/>
            <person name="Hori S."/>
            <person name="Arai W."/>
            <person name="Tsubouchi T."/>
            <person name="Morono Y."/>
            <person name="Uchiyama I."/>
            <person name="Ito T."/>
            <person name="Fujiyama A."/>
            <person name="Inagaki F."/>
            <person name="Takami H."/>
        </authorList>
    </citation>
    <scope>NUCLEOTIDE SEQUENCE</scope>
    <source>
        <strain evidence="1">Expedition CK06-06</strain>
    </source>
</reference>
<dbReference type="PANTHER" id="PTHR43818">
    <property type="entry name" value="BCDNA.GH03377"/>
    <property type="match status" value="1"/>
</dbReference>
<dbReference type="AlphaFoldDB" id="X0UUK7"/>